<accession>A0A378KAK3</accession>
<protein>
    <submittedName>
        <fullName evidence="2">Methylase</fullName>
    </submittedName>
</protein>
<feature type="domain" description="Tetrapyrrole methylase" evidence="1">
    <location>
        <begin position="4"/>
        <end position="210"/>
    </location>
</feature>
<keyword evidence="2" id="KW-0808">Transferase</keyword>
<dbReference type="InterPro" id="IPR035996">
    <property type="entry name" value="4pyrrol_Methylase_sf"/>
</dbReference>
<sequence length="261" mass="29912">MNKKLVLIGSGIKTISHLTIEAQAYIKQADCVLYLVNEPIFEKWLNKYSKKCISLENHYFLYEKRAESYKKIADEILNYTEQYDFVSIVLYGHPTIFSSPGLDAIKRAKERNIETVVLPGISAEDCLFADLKVDPSQNGCLSVEAMSFLIFDDKVDKHYDLVIWQLGMVGNIEPVVKKNSKKGLSLIQEKLLKIYSSQHEVILYEAALYPGIKPKITKFAIELLINQTISSISTLYIPAEKKRLHDEKILFKLNLKIEDFQ</sequence>
<gene>
    <name evidence="2" type="ORF">NCTC13316_03402</name>
</gene>
<evidence type="ECO:0000313" key="2">
    <source>
        <dbReference type="EMBL" id="STX81529.1"/>
    </source>
</evidence>
<dbReference type="InterPro" id="IPR000878">
    <property type="entry name" value="4pyrrol_Mease"/>
</dbReference>
<dbReference type="CDD" id="cd19916">
    <property type="entry name" value="OphMA_like"/>
    <property type="match status" value="1"/>
</dbReference>
<evidence type="ECO:0000259" key="1">
    <source>
        <dbReference type="Pfam" id="PF00590"/>
    </source>
</evidence>
<keyword evidence="2" id="KW-0489">Methyltransferase</keyword>
<dbReference type="EMBL" id="UGOD01000005">
    <property type="protein sequence ID" value="STX81529.1"/>
    <property type="molecule type" value="Genomic_DNA"/>
</dbReference>
<name>A0A378KAK3_9GAMM</name>
<dbReference type="Proteomes" id="UP000254794">
    <property type="component" value="Unassembled WGS sequence"/>
</dbReference>
<reference evidence="2 3" key="1">
    <citation type="submission" date="2018-06" db="EMBL/GenBank/DDBJ databases">
        <authorList>
            <consortium name="Pathogen Informatics"/>
            <person name="Doyle S."/>
        </authorList>
    </citation>
    <scope>NUCLEOTIDE SEQUENCE [LARGE SCALE GENOMIC DNA]</scope>
    <source>
        <strain evidence="2 3">NCTC13316</strain>
    </source>
</reference>
<dbReference type="GO" id="GO:0008168">
    <property type="term" value="F:methyltransferase activity"/>
    <property type="evidence" value="ECO:0007669"/>
    <property type="project" value="UniProtKB-KW"/>
</dbReference>
<dbReference type="GO" id="GO:0032259">
    <property type="term" value="P:methylation"/>
    <property type="evidence" value="ECO:0007669"/>
    <property type="project" value="UniProtKB-KW"/>
</dbReference>
<dbReference type="Gene3D" id="3.40.1010.10">
    <property type="entry name" value="Cobalt-precorrin-4 Transmethylase, Domain 1"/>
    <property type="match status" value="1"/>
</dbReference>
<keyword evidence="3" id="KW-1185">Reference proteome</keyword>
<proteinExistence type="predicted"/>
<evidence type="ECO:0000313" key="3">
    <source>
        <dbReference type="Proteomes" id="UP000254794"/>
    </source>
</evidence>
<dbReference type="InterPro" id="IPR014777">
    <property type="entry name" value="4pyrrole_Mease_sub1"/>
</dbReference>
<dbReference type="AlphaFoldDB" id="A0A378KAK3"/>
<dbReference type="Pfam" id="PF00590">
    <property type="entry name" value="TP_methylase"/>
    <property type="match status" value="1"/>
</dbReference>
<organism evidence="2 3">
    <name type="scientific">Legionella busanensis</name>
    <dbReference type="NCBI Taxonomy" id="190655"/>
    <lineage>
        <taxon>Bacteria</taxon>
        <taxon>Pseudomonadati</taxon>
        <taxon>Pseudomonadota</taxon>
        <taxon>Gammaproteobacteria</taxon>
        <taxon>Legionellales</taxon>
        <taxon>Legionellaceae</taxon>
        <taxon>Legionella</taxon>
    </lineage>
</organism>
<dbReference type="SUPFAM" id="SSF53790">
    <property type="entry name" value="Tetrapyrrole methylase"/>
    <property type="match status" value="1"/>
</dbReference>
<dbReference type="RefSeq" id="WP_242604762.1">
    <property type="nucleotide sequence ID" value="NZ_CAAAHP010000008.1"/>
</dbReference>